<keyword evidence="4" id="KW-0804">Transcription</keyword>
<dbReference type="Pfam" id="PF12833">
    <property type="entry name" value="HTH_18"/>
    <property type="match status" value="1"/>
</dbReference>
<dbReference type="InterPro" id="IPR014710">
    <property type="entry name" value="RmlC-like_jellyroll"/>
</dbReference>
<dbReference type="PROSITE" id="PS00041">
    <property type="entry name" value="HTH_ARAC_FAMILY_1"/>
    <property type="match status" value="1"/>
</dbReference>
<dbReference type="PRINTS" id="PR00032">
    <property type="entry name" value="HTHARAC"/>
</dbReference>
<dbReference type="PROSITE" id="PS01124">
    <property type="entry name" value="HTH_ARAC_FAMILY_2"/>
    <property type="match status" value="1"/>
</dbReference>
<dbReference type="InterPro" id="IPR009057">
    <property type="entry name" value="Homeodomain-like_sf"/>
</dbReference>
<dbReference type="RefSeq" id="WP_136991631.1">
    <property type="nucleotide sequence ID" value="NZ_SZPQ01000030.1"/>
</dbReference>
<dbReference type="PANTHER" id="PTHR43280:SF28">
    <property type="entry name" value="HTH-TYPE TRANSCRIPTIONAL ACTIVATOR RHAS"/>
    <property type="match status" value="1"/>
</dbReference>
<keyword evidence="3" id="KW-0010">Activator</keyword>
<evidence type="ECO:0000313" key="7">
    <source>
        <dbReference type="Proteomes" id="UP000305202"/>
    </source>
</evidence>
<dbReference type="InterPro" id="IPR003313">
    <property type="entry name" value="AraC-bd"/>
</dbReference>
<feature type="domain" description="HTH araC/xylS-type" evidence="5">
    <location>
        <begin position="182"/>
        <end position="280"/>
    </location>
</feature>
<evidence type="ECO:0000259" key="5">
    <source>
        <dbReference type="PROSITE" id="PS01124"/>
    </source>
</evidence>
<keyword evidence="1" id="KW-0805">Transcription regulation</keyword>
<protein>
    <submittedName>
        <fullName evidence="6">Helix-turn-helix domain-containing protein</fullName>
    </submittedName>
</protein>
<dbReference type="InterPro" id="IPR037923">
    <property type="entry name" value="HTH-like"/>
</dbReference>
<evidence type="ECO:0000256" key="4">
    <source>
        <dbReference type="ARBA" id="ARBA00023163"/>
    </source>
</evidence>
<dbReference type="InterPro" id="IPR018060">
    <property type="entry name" value="HTH_AraC"/>
</dbReference>
<dbReference type="SMART" id="SM00342">
    <property type="entry name" value="HTH_ARAC"/>
    <property type="match status" value="1"/>
</dbReference>
<gene>
    <name evidence="6" type="ORF">FCN80_18425</name>
</gene>
<evidence type="ECO:0000256" key="2">
    <source>
        <dbReference type="ARBA" id="ARBA00023125"/>
    </source>
</evidence>
<evidence type="ECO:0000256" key="3">
    <source>
        <dbReference type="ARBA" id="ARBA00023159"/>
    </source>
</evidence>
<dbReference type="InterPro" id="IPR020449">
    <property type="entry name" value="Tscrpt_reg_AraC-type_HTH"/>
</dbReference>
<keyword evidence="2" id="KW-0238">DNA-binding</keyword>
<dbReference type="Proteomes" id="UP000305202">
    <property type="component" value="Unassembled WGS sequence"/>
</dbReference>
<dbReference type="InterPro" id="IPR018062">
    <property type="entry name" value="HTH_AraC-typ_CS"/>
</dbReference>
<evidence type="ECO:0000313" key="6">
    <source>
        <dbReference type="EMBL" id="TKI04317.1"/>
    </source>
</evidence>
<dbReference type="SUPFAM" id="SSF51215">
    <property type="entry name" value="Regulatory protein AraC"/>
    <property type="match status" value="1"/>
</dbReference>
<sequence>MDAIDTVESLELVSLHERAVSFSRLHANSVRYHHWHQCLEILYVEEGYGIVVVNNQQYTMRPGRLFVFPPFKLHKIMVAEGQGEVYRRTIIHLDNIAIINALRGFPRCQARLKRLSQRENRAEVYDISAYHPVIDAIFEKYNTLLNFDGGNVEDIACLLIQLMTFLPEKSENSDLQDSCLSTNVMQWVEDNYSDKFTLDSLAGHLGMSRSYVSRRFRLETGEPIHEYLLTRRIRRACELLRDSGQSIADIAAASGFSDTTYFISSFKKRMGKTPLQYRKTAPSTLAE</sequence>
<dbReference type="Pfam" id="PF02311">
    <property type="entry name" value="AraC_binding"/>
    <property type="match status" value="1"/>
</dbReference>
<proteinExistence type="predicted"/>
<dbReference type="Gene3D" id="2.60.120.10">
    <property type="entry name" value="Jelly Rolls"/>
    <property type="match status" value="1"/>
</dbReference>
<dbReference type="PANTHER" id="PTHR43280">
    <property type="entry name" value="ARAC-FAMILY TRANSCRIPTIONAL REGULATOR"/>
    <property type="match status" value="1"/>
</dbReference>
<accession>A0ABY2SHZ9</accession>
<dbReference type="Gene3D" id="1.10.10.60">
    <property type="entry name" value="Homeodomain-like"/>
    <property type="match status" value="2"/>
</dbReference>
<evidence type="ECO:0000256" key="1">
    <source>
        <dbReference type="ARBA" id="ARBA00023015"/>
    </source>
</evidence>
<dbReference type="EMBL" id="SZPQ01000030">
    <property type="protein sequence ID" value="TKI04317.1"/>
    <property type="molecule type" value="Genomic_DNA"/>
</dbReference>
<organism evidence="6 7">
    <name type="scientific">Martelella alba</name>
    <dbReference type="NCBI Taxonomy" id="2590451"/>
    <lineage>
        <taxon>Bacteria</taxon>
        <taxon>Pseudomonadati</taxon>
        <taxon>Pseudomonadota</taxon>
        <taxon>Alphaproteobacteria</taxon>
        <taxon>Hyphomicrobiales</taxon>
        <taxon>Aurantimonadaceae</taxon>
        <taxon>Martelella</taxon>
    </lineage>
</organism>
<name>A0ABY2SHZ9_9HYPH</name>
<reference evidence="6 7" key="1">
    <citation type="submission" date="2019-04" db="EMBL/GenBank/DDBJ databases">
        <authorList>
            <person name="Li M."/>
            <person name="Gao C."/>
        </authorList>
    </citation>
    <scope>NUCLEOTIDE SEQUENCE [LARGE SCALE GENOMIC DNA]</scope>
    <source>
        <strain evidence="6 7">BGMRC 2031</strain>
    </source>
</reference>
<comment type="caution">
    <text evidence="6">The sequence shown here is derived from an EMBL/GenBank/DDBJ whole genome shotgun (WGS) entry which is preliminary data.</text>
</comment>
<keyword evidence="7" id="KW-1185">Reference proteome</keyword>
<dbReference type="SUPFAM" id="SSF46689">
    <property type="entry name" value="Homeodomain-like"/>
    <property type="match status" value="2"/>
</dbReference>